<dbReference type="eggNOG" id="COG0079">
    <property type="taxonomic scope" value="Bacteria"/>
</dbReference>
<dbReference type="OrthoDB" id="9813612at2"/>
<dbReference type="HOGENOM" id="CLU_017584_3_3_0"/>
<evidence type="ECO:0000313" key="14">
    <source>
        <dbReference type="Proteomes" id="UP000005096"/>
    </source>
</evidence>
<evidence type="ECO:0000256" key="6">
    <source>
        <dbReference type="ARBA" id="ARBA00022605"/>
    </source>
</evidence>
<evidence type="ECO:0000259" key="12">
    <source>
        <dbReference type="Pfam" id="PF00155"/>
    </source>
</evidence>
<name>E3CYZ2_9BACT</name>
<dbReference type="EMBL" id="CM001022">
    <property type="protein sequence ID" value="EFQ24587.1"/>
    <property type="molecule type" value="Genomic_DNA"/>
</dbReference>
<dbReference type="EC" id="2.6.1.9" evidence="11"/>
<dbReference type="InterPro" id="IPR050106">
    <property type="entry name" value="HistidinolP_aminotransfase"/>
</dbReference>
<keyword evidence="5 11" id="KW-0032">Aminotransferase</keyword>
<dbReference type="RefSeq" id="WP_006301828.1">
    <property type="nucleotide sequence ID" value="NZ_CM001022.1"/>
</dbReference>
<keyword evidence="14" id="KW-1185">Reference proteome</keyword>
<keyword evidence="9 11" id="KW-0368">Histidine biosynthesis</keyword>
<dbReference type="Gene3D" id="3.40.640.10">
    <property type="entry name" value="Type I PLP-dependent aspartate aminotransferase-like (Major domain)"/>
    <property type="match status" value="1"/>
</dbReference>
<dbReference type="InterPro" id="IPR005861">
    <property type="entry name" value="HisP_aminotrans"/>
</dbReference>
<feature type="domain" description="Aminotransferase class I/classII large" evidence="12">
    <location>
        <begin position="36"/>
        <end position="360"/>
    </location>
</feature>
<proteinExistence type="inferred from homology"/>
<evidence type="ECO:0000256" key="8">
    <source>
        <dbReference type="ARBA" id="ARBA00022898"/>
    </source>
</evidence>
<dbReference type="PANTHER" id="PTHR43643">
    <property type="entry name" value="HISTIDINOL-PHOSPHATE AMINOTRANSFERASE 2"/>
    <property type="match status" value="1"/>
</dbReference>
<dbReference type="PaxDb" id="584708-Apau_2176"/>
<evidence type="ECO:0000256" key="11">
    <source>
        <dbReference type="HAMAP-Rule" id="MF_01023"/>
    </source>
</evidence>
<dbReference type="AlphaFoldDB" id="E3CYZ2"/>
<evidence type="ECO:0000256" key="9">
    <source>
        <dbReference type="ARBA" id="ARBA00023102"/>
    </source>
</evidence>
<keyword evidence="8 11" id="KW-0663">Pyridoxal phosphate</keyword>
<gene>
    <name evidence="11" type="primary">hisC</name>
    <name evidence="13" type="ORF">Apau_2176</name>
</gene>
<feature type="modified residue" description="N6-(pyridoxal phosphate)lysine" evidence="11">
    <location>
        <position position="228"/>
    </location>
</feature>
<dbReference type="UniPathway" id="UPA00031">
    <property type="reaction ID" value="UER00012"/>
</dbReference>
<dbReference type="STRING" id="584708.Apau_2176"/>
<organism evidence="13 14">
    <name type="scientific">Aminomonas paucivorans DSM 12260</name>
    <dbReference type="NCBI Taxonomy" id="584708"/>
    <lineage>
        <taxon>Bacteria</taxon>
        <taxon>Thermotogati</taxon>
        <taxon>Synergistota</taxon>
        <taxon>Synergistia</taxon>
        <taxon>Synergistales</taxon>
        <taxon>Synergistaceae</taxon>
        <taxon>Aminomonas</taxon>
    </lineage>
</organism>
<dbReference type="InterPro" id="IPR015424">
    <property type="entry name" value="PyrdxlP-dep_Trfase"/>
</dbReference>
<comment type="subunit">
    <text evidence="4 11">Homodimer.</text>
</comment>
<dbReference type="PANTHER" id="PTHR43643:SF6">
    <property type="entry name" value="HISTIDINOL-PHOSPHATE AMINOTRANSFERASE"/>
    <property type="match status" value="1"/>
</dbReference>
<keyword evidence="6 11" id="KW-0028">Amino-acid biosynthesis</keyword>
<comment type="cofactor">
    <cofactor evidence="1 11">
        <name>pyridoxal 5'-phosphate</name>
        <dbReference type="ChEBI" id="CHEBI:597326"/>
    </cofactor>
</comment>
<evidence type="ECO:0000256" key="2">
    <source>
        <dbReference type="ARBA" id="ARBA00005011"/>
    </source>
</evidence>
<comment type="similarity">
    <text evidence="3 11">Belongs to the class-II pyridoxal-phosphate-dependent aminotransferase family. Histidinol-phosphate aminotransferase subfamily.</text>
</comment>
<evidence type="ECO:0000256" key="5">
    <source>
        <dbReference type="ARBA" id="ARBA00022576"/>
    </source>
</evidence>
<dbReference type="InterPro" id="IPR015422">
    <property type="entry name" value="PyrdxlP-dep_Trfase_small"/>
</dbReference>
<protein>
    <recommendedName>
        <fullName evidence="11">Histidinol-phosphate aminotransferase</fullName>
        <ecNumber evidence="11">2.6.1.9</ecNumber>
    </recommendedName>
    <alternativeName>
        <fullName evidence="11">Imidazole acetol-phosphate transaminase</fullName>
    </alternativeName>
</protein>
<dbReference type="Gene3D" id="3.90.1150.10">
    <property type="entry name" value="Aspartate Aminotransferase, domain 1"/>
    <property type="match status" value="1"/>
</dbReference>
<dbReference type="Pfam" id="PF00155">
    <property type="entry name" value="Aminotran_1_2"/>
    <property type="match status" value="1"/>
</dbReference>
<dbReference type="HAMAP" id="MF_01023">
    <property type="entry name" value="HisC_aminotrans_2"/>
    <property type="match status" value="1"/>
</dbReference>
<dbReference type="SUPFAM" id="SSF53383">
    <property type="entry name" value="PLP-dependent transferases"/>
    <property type="match status" value="1"/>
</dbReference>
<dbReference type="InterPro" id="IPR004839">
    <property type="entry name" value="Aminotransferase_I/II_large"/>
</dbReference>
<dbReference type="NCBIfam" id="TIGR01141">
    <property type="entry name" value="hisC"/>
    <property type="match status" value="1"/>
</dbReference>
<evidence type="ECO:0000256" key="7">
    <source>
        <dbReference type="ARBA" id="ARBA00022679"/>
    </source>
</evidence>
<keyword evidence="7 11" id="KW-0808">Transferase</keyword>
<dbReference type="Proteomes" id="UP000005096">
    <property type="component" value="Chromosome"/>
</dbReference>
<evidence type="ECO:0000256" key="4">
    <source>
        <dbReference type="ARBA" id="ARBA00011738"/>
    </source>
</evidence>
<evidence type="ECO:0000256" key="10">
    <source>
        <dbReference type="ARBA" id="ARBA00047481"/>
    </source>
</evidence>
<accession>E3CYZ2</accession>
<evidence type="ECO:0000313" key="13">
    <source>
        <dbReference type="EMBL" id="EFQ24587.1"/>
    </source>
</evidence>
<sequence>MDFSRIARPCILRREAYYPGKPLEEVRRIAGDNPLTVLSANENGLGTSPRALDAMIRALQGGANRYPDSTAGALRRRLASDWGLTPDHFLVDNGLDGVITVLGMTFLNPGDEVVHGALTFPIYEGIAGRMDGVSVPVPMTEGYGFDVDGMLAALTPRTKMVFLCNPNNPTGTAVGRRDFLRLLEGVPEEVLLVSDEAYMEFADDPEFPDTVPLVARHPNLVVLRTFSKILGLAGLRIGYAAAHPDLVALALRVREPYASNALALAGALAALDDREFLERSKRTVAAERRRMGDLLASRGVRFVPSQSNFLLVLPDREADGVAEALMARGVLVRSLSHQGEPRGLRITLGTPQENDRAFGALLEILGRKEG</sequence>
<dbReference type="GO" id="GO:0000105">
    <property type="term" value="P:L-histidine biosynthetic process"/>
    <property type="evidence" value="ECO:0007669"/>
    <property type="project" value="UniProtKB-UniRule"/>
</dbReference>
<evidence type="ECO:0000256" key="3">
    <source>
        <dbReference type="ARBA" id="ARBA00007970"/>
    </source>
</evidence>
<reference evidence="13 14" key="1">
    <citation type="journal article" date="2010" name="Stand. Genomic Sci.">
        <title>Non-contiguous finished genome sequence of Aminomonas paucivorans type strain (GLU-3).</title>
        <authorList>
            <person name="Pitluck S."/>
            <person name="Yasawong M."/>
            <person name="Held B."/>
            <person name="Lapidus A."/>
            <person name="Nolan M."/>
            <person name="Copeland A."/>
            <person name="Lucas S."/>
            <person name="Del Rio T.G."/>
            <person name="Tice H."/>
            <person name="Cheng J.F."/>
            <person name="Chertkov O."/>
            <person name="Goodwin L."/>
            <person name="Tapia R."/>
            <person name="Han C."/>
            <person name="Liolios K."/>
            <person name="Ivanova N."/>
            <person name="Mavromatis K."/>
            <person name="Ovchinnikova G."/>
            <person name="Pati A."/>
            <person name="Chen A."/>
            <person name="Palaniappan K."/>
            <person name="Land M."/>
            <person name="Hauser L."/>
            <person name="Chang Y.J."/>
            <person name="Jeffries C.D."/>
            <person name="Pukall R."/>
            <person name="Spring S."/>
            <person name="Rohde M."/>
            <person name="Sikorski J."/>
            <person name="Goker M."/>
            <person name="Woyke T."/>
            <person name="Bristow J."/>
            <person name="Eisen J.A."/>
            <person name="Markowitz V."/>
            <person name="Hugenholtz P."/>
            <person name="Kyrpides N.C."/>
            <person name="Klenk H.P."/>
        </authorList>
    </citation>
    <scope>NUCLEOTIDE SEQUENCE [LARGE SCALE GENOMIC DNA]</scope>
    <source>
        <strain evidence="13 14">DSM 12260</strain>
    </source>
</reference>
<comment type="catalytic activity">
    <reaction evidence="10 11">
        <text>L-histidinol phosphate + 2-oxoglutarate = 3-(imidazol-4-yl)-2-oxopropyl phosphate + L-glutamate</text>
        <dbReference type="Rhea" id="RHEA:23744"/>
        <dbReference type="ChEBI" id="CHEBI:16810"/>
        <dbReference type="ChEBI" id="CHEBI:29985"/>
        <dbReference type="ChEBI" id="CHEBI:57766"/>
        <dbReference type="ChEBI" id="CHEBI:57980"/>
        <dbReference type="EC" id="2.6.1.9"/>
    </reaction>
</comment>
<dbReference type="GO" id="GO:0030170">
    <property type="term" value="F:pyridoxal phosphate binding"/>
    <property type="evidence" value="ECO:0007669"/>
    <property type="project" value="InterPro"/>
</dbReference>
<dbReference type="CDD" id="cd00609">
    <property type="entry name" value="AAT_like"/>
    <property type="match status" value="1"/>
</dbReference>
<comment type="pathway">
    <text evidence="2 11">Amino-acid biosynthesis; L-histidine biosynthesis; L-histidine from 5-phospho-alpha-D-ribose 1-diphosphate: step 7/9.</text>
</comment>
<dbReference type="InterPro" id="IPR015421">
    <property type="entry name" value="PyrdxlP-dep_Trfase_major"/>
</dbReference>
<dbReference type="GO" id="GO:0004400">
    <property type="term" value="F:histidinol-phosphate transaminase activity"/>
    <property type="evidence" value="ECO:0007669"/>
    <property type="project" value="UniProtKB-UniRule"/>
</dbReference>
<evidence type="ECO:0000256" key="1">
    <source>
        <dbReference type="ARBA" id="ARBA00001933"/>
    </source>
</evidence>